<feature type="domain" description="G-protein coupled receptors family 1 profile" evidence="7">
    <location>
        <begin position="332"/>
        <end position="576"/>
    </location>
</feature>
<dbReference type="CDD" id="cd00637">
    <property type="entry name" value="7tm_classA_rhodopsin-like"/>
    <property type="match status" value="4"/>
</dbReference>
<feature type="transmembrane region" description="Helical" evidence="6">
    <location>
        <begin position="105"/>
        <end position="127"/>
    </location>
</feature>
<gene>
    <name evidence="8" type="ORF">PEVE_00042927</name>
</gene>
<evidence type="ECO:0000256" key="4">
    <source>
        <dbReference type="ARBA" id="ARBA00022989"/>
    </source>
</evidence>
<comment type="subcellular location">
    <subcellularLocation>
        <location evidence="1">Cell membrane</location>
        <topology evidence="1">Multi-pass membrane protein</topology>
    </subcellularLocation>
</comment>
<keyword evidence="9" id="KW-1185">Reference proteome</keyword>
<evidence type="ECO:0000313" key="8">
    <source>
        <dbReference type="EMBL" id="CAH3143741.1"/>
    </source>
</evidence>
<dbReference type="PROSITE" id="PS50262">
    <property type="entry name" value="G_PROTEIN_RECEP_F1_2"/>
    <property type="match status" value="4"/>
</dbReference>
<dbReference type="Pfam" id="PF00001">
    <property type="entry name" value="7tm_1"/>
    <property type="match status" value="4"/>
</dbReference>
<feature type="transmembrane region" description="Helical" evidence="6">
    <location>
        <begin position="681"/>
        <end position="702"/>
    </location>
</feature>
<feature type="transmembrane region" description="Helical" evidence="6">
    <location>
        <begin position="461"/>
        <end position="483"/>
    </location>
</feature>
<dbReference type="PANTHER" id="PTHR22750">
    <property type="entry name" value="G-PROTEIN COUPLED RECEPTOR"/>
    <property type="match status" value="1"/>
</dbReference>
<evidence type="ECO:0000313" key="9">
    <source>
        <dbReference type="Proteomes" id="UP001159427"/>
    </source>
</evidence>
<keyword evidence="5 6" id="KW-0472">Membrane</keyword>
<sequence length="1119" mass="127383">MNNTDKSCFFFEYNVAIFDQLEDVFITNIITCILNCLFSLITCLGNFLILFAIGKNRDLHSPSFILLGCLAASDLLVGLICQPLFVASNIAELRKNYNAHCTLRMLLHFTGWMTAGVSLLILTAVLIDRLLALILHLRYNTIVTVPRVFLIILCFWIFAITLNVARFWMSKKCNDSWYFIAMTVFLMPFLVISVSTLKIFQIVRSHQRQINVQTEAIRHLQSNTVNVLKCRKSAVTVLYIYGLLLIFFLPFFVVMIIDVYHVGYTRTIRIAYSYAGTAVFINSFLNPLVYCWRNRELRQAAKLIFDKSQEVFIANIVTCILNFLLSLMTFGGNFLIVFAIGKTQDLHSPSFVLLGCLAVSDLLVGLICQPLFVAHKIAEFKESFDAFCTLKMLQSLSNWITAGVSFFNLAAISIDRLLALTLHLRYNTIVTVPRVLQSSFVIWILMIAVNALRIWMGNKWYSIPIVMGCLTFLVTTTSIFRIFQIVRRHQRQINDQTVAVSHLRANTVNKRRKSAVTVLYIYGLFIIFYLPFMVPLVMEVIIGFTRTVRITYDYAEVFVTNIVTCVLNSIFSPVTSLGNFLIVFAIAKTQDLHSPPFILLGCLATSDLLVGLLCQPIFVACKITELKKNFKMYCTLKMLLNTLAWIAIGSSCLTLAVVFVDRVLCLTLHLKYNATVTVSRIFKMTSVLWIFVITFALVRFWVSSAWNFIAIAVSVLTFLVIAISTLKIFQIARRHERQINVQALALSHLQTNTLNAFKCKKSTVTILYIFGLLLLFCLPYFIVSIIDIIFGYTTKVNVSYSYAITAVFMNSLINPFVYCWRLKEIRQSLHFDSTEEVFITNIVTCILNSFFSLLTCIGNFIVVFVIGKTRDLHSPSFILLGCLAVSDLLVGFICQPFFVAHKIAELKENFAVFCTLKVLQSLSAWITGGVSFLILAAVLIDRLLALFLHLRYNTIVTVPRVFQTTIALWIFATVAVLPRFWMASKWHFIPIALGVLIFFVIVISAWKIFRIVRKHQQQIKGQTIAVSHLPANTLNILKCRKSAVTVLYIYGLLLIFYLPLMVLLVMEKFVGYTRTVRIVYEYAATAVFINSCLNPVVYCWRIGEIRRAVKNFLGRSPRE</sequence>
<dbReference type="Proteomes" id="UP001159427">
    <property type="component" value="Unassembled WGS sequence"/>
</dbReference>
<dbReference type="SMART" id="SM01381">
    <property type="entry name" value="7TM_GPCR_Srsx"/>
    <property type="match status" value="1"/>
</dbReference>
<evidence type="ECO:0000256" key="1">
    <source>
        <dbReference type="ARBA" id="ARBA00004651"/>
    </source>
</evidence>
<proteinExistence type="predicted"/>
<feature type="domain" description="G-protein coupled receptors family 1 profile" evidence="7">
    <location>
        <begin position="45"/>
        <end position="290"/>
    </location>
</feature>
<dbReference type="SUPFAM" id="SSF81321">
    <property type="entry name" value="Family A G protein-coupled receptor-like"/>
    <property type="match status" value="4"/>
</dbReference>
<feature type="transmembrane region" description="Helical" evidence="6">
    <location>
        <begin position="1078"/>
        <end position="1100"/>
    </location>
</feature>
<comment type="caution">
    <text evidence="8">The sequence shown here is derived from an EMBL/GenBank/DDBJ whole genome shotgun (WGS) entry which is preliminary data.</text>
</comment>
<feature type="transmembrane region" description="Helical" evidence="6">
    <location>
        <begin position="272"/>
        <end position="292"/>
    </location>
</feature>
<feature type="transmembrane region" description="Helical" evidence="6">
    <location>
        <begin position="708"/>
        <end position="729"/>
    </location>
</feature>
<feature type="transmembrane region" description="Helical" evidence="6">
    <location>
        <begin position="766"/>
        <end position="792"/>
    </location>
</feature>
<feature type="transmembrane region" description="Helical" evidence="6">
    <location>
        <begin position="312"/>
        <end position="340"/>
    </location>
</feature>
<feature type="domain" description="G-protein coupled receptors family 1 profile" evidence="7">
    <location>
        <begin position="858"/>
        <end position="1098"/>
    </location>
</feature>
<feature type="transmembrane region" description="Helical" evidence="6">
    <location>
        <begin position="25"/>
        <end position="52"/>
    </location>
</feature>
<feature type="transmembrane region" description="Helical" evidence="6">
    <location>
        <begin position="638"/>
        <end position="660"/>
    </location>
</feature>
<evidence type="ECO:0000256" key="5">
    <source>
        <dbReference type="ARBA" id="ARBA00023136"/>
    </source>
</evidence>
<reference evidence="8 9" key="1">
    <citation type="submission" date="2022-05" db="EMBL/GenBank/DDBJ databases">
        <authorList>
            <consortium name="Genoscope - CEA"/>
            <person name="William W."/>
        </authorList>
    </citation>
    <scope>NUCLEOTIDE SEQUENCE [LARGE SCALE GENOMIC DNA]</scope>
</reference>
<dbReference type="PRINTS" id="PR00237">
    <property type="entry name" value="GPCRRHODOPSN"/>
</dbReference>
<feature type="transmembrane region" description="Helical" evidence="6">
    <location>
        <begin position="435"/>
        <end position="455"/>
    </location>
</feature>
<dbReference type="EMBL" id="CALNXI010000859">
    <property type="protein sequence ID" value="CAH3143741.1"/>
    <property type="molecule type" value="Genomic_DNA"/>
</dbReference>
<evidence type="ECO:0000259" key="7">
    <source>
        <dbReference type="PROSITE" id="PS50262"/>
    </source>
</evidence>
<organism evidence="8 9">
    <name type="scientific">Porites evermanni</name>
    <dbReference type="NCBI Taxonomy" id="104178"/>
    <lineage>
        <taxon>Eukaryota</taxon>
        <taxon>Metazoa</taxon>
        <taxon>Cnidaria</taxon>
        <taxon>Anthozoa</taxon>
        <taxon>Hexacorallia</taxon>
        <taxon>Scleractinia</taxon>
        <taxon>Fungiina</taxon>
        <taxon>Poritidae</taxon>
        <taxon>Porites</taxon>
    </lineage>
</organism>
<feature type="transmembrane region" description="Helical" evidence="6">
    <location>
        <begin position="838"/>
        <end position="866"/>
    </location>
</feature>
<evidence type="ECO:0000256" key="3">
    <source>
        <dbReference type="ARBA" id="ARBA00022692"/>
    </source>
</evidence>
<feature type="domain" description="G-protein coupled receptors family 1 profile" evidence="7">
    <location>
        <begin position="578"/>
        <end position="818"/>
    </location>
</feature>
<accession>A0ABN8PKX3</accession>
<feature type="transmembrane region" description="Helical" evidence="6">
    <location>
        <begin position="798"/>
        <end position="817"/>
    </location>
</feature>
<feature type="transmembrane region" description="Helical" evidence="6">
    <location>
        <begin position="597"/>
        <end position="618"/>
    </location>
</feature>
<dbReference type="InterPro" id="IPR000276">
    <property type="entry name" value="GPCR_Rhodpsn"/>
</dbReference>
<protein>
    <recommendedName>
        <fullName evidence="7">G-protein coupled receptors family 1 profile domain-containing protein</fullName>
    </recommendedName>
</protein>
<dbReference type="Gene3D" id="1.20.1070.10">
    <property type="entry name" value="Rhodopsin 7-helix transmembrane proteins"/>
    <property type="match status" value="4"/>
</dbReference>
<feature type="transmembrane region" description="Helical" evidence="6">
    <location>
        <begin position="177"/>
        <end position="200"/>
    </location>
</feature>
<evidence type="ECO:0000256" key="6">
    <source>
        <dbReference type="SAM" id="Phobius"/>
    </source>
</evidence>
<feature type="transmembrane region" description="Helical" evidence="6">
    <location>
        <begin position="1047"/>
        <end position="1066"/>
    </location>
</feature>
<feature type="transmembrane region" description="Helical" evidence="6">
    <location>
        <begin position="352"/>
        <end position="374"/>
    </location>
</feature>
<dbReference type="InterPro" id="IPR017452">
    <property type="entry name" value="GPCR_Rhodpsn_7TM"/>
</dbReference>
<feature type="transmembrane region" description="Helical" evidence="6">
    <location>
        <begin position="64"/>
        <end position="85"/>
    </location>
</feature>
<name>A0ABN8PKX3_9CNID</name>
<feature type="transmembrane region" description="Helical" evidence="6">
    <location>
        <begin position="878"/>
        <end position="898"/>
    </location>
</feature>
<feature type="transmembrane region" description="Helical" evidence="6">
    <location>
        <begin position="148"/>
        <end position="165"/>
    </location>
</feature>
<feature type="transmembrane region" description="Helical" evidence="6">
    <location>
        <begin position="238"/>
        <end position="260"/>
    </location>
</feature>
<feature type="transmembrane region" description="Helical" evidence="6">
    <location>
        <begin position="519"/>
        <end position="538"/>
    </location>
</feature>
<evidence type="ECO:0000256" key="2">
    <source>
        <dbReference type="ARBA" id="ARBA00022475"/>
    </source>
</evidence>
<keyword evidence="4 6" id="KW-1133">Transmembrane helix</keyword>
<keyword evidence="3 6" id="KW-0812">Transmembrane</keyword>
<feature type="transmembrane region" description="Helical" evidence="6">
    <location>
        <begin position="558"/>
        <end position="585"/>
    </location>
</feature>
<keyword evidence="2" id="KW-1003">Cell membrane</keyword>
<feature type="transmembrane region" description="Helical" evidence="6">
    <location>
        <begin position="988"/>
        <end position="1009"/>
    </location>
</feature>